<keyword evidence="2 4" id="KW-0810">Translation regulation</keyword>
<dbReference type="PANTHER" id="PTHR34984">
    <property type="entry name" value="CARBON STORAGE REGULATOR"/>
    <property type="match status" value="1"/>
</dbReference>
<dbReference type="RefSeq" id="WP_089524951.1">
    <property type="nucleotide sequence ID" value="NZ_NMUQ01000002.1"/>
</dbReference>
<evidence type="ECO:0000313" key="5">
    <source>
        <dbReference type="EMBL" id="OXM14129.1"/>
    </source>
</evidence>
<dbReference type="AlphaFoldDB" id="A0A229NWY7"/>
<name>A0A229NWY7_9BACL</name>
<dbReference type="GO" id="GO:0006402">
    <property type="term" value="P:mRNA catabolic process"/>
    <property type="evidence" value="ECO:0007669"/>
    <property type="project" value="InterPro"/>
</dbReference>
<keyword evidence="3 4" id="KW-0694">RNA-binding</keyword>
<sequence>MLVLGRRKGESILIGPDIELTVLEIGPDGIKIGISAPKEITILRKELFQEVADINRDSVQQTVSLEDLKHQLQSLHLPKSL</sequence>
<dbReference type="Pfam" id="PF02599">
    <property type="entry name" value="CsrA"/>
    <property type="match status" value="1"/>
</dbReference>
<protein>
    <recommendedName>
        <fullName evidence="4">Translational regulator CsrA</fullName>
    </recommendedName>
</protein>
<evidence type="ECO:0000313" key="6">
    <source>
        <dbReference type="Proteomes" id="UP000215145"/>
    </source>
</evidence>
<proteinExistence type="inferred from homology"/>
<keyword evidence="1 4" id="KW-0963">Cytoplasm</keyword>
<comment type="function">
    <text evidence="4">A translational regulator that binds mRNA to regulate translation initiation and/or mRNA stability. Usually binds in the 5'-UTR at or near the Shine-Dalgarno sequence preventing ribosome-binding, thus repressing translation. Its main target seems to be the major flagellin gene, while its function is anatagonized by FliW.</text>
</comment>
<dbReference type="EMBL" id="NMUQ01000002">
    <property type="protein sequence ID" value="OXM14129.1"/>
    <property type="molecule type" value="Genomic_DNA"/>
</dbReference>
<reference evidence="5 6" key="1">
    <citation type="submission" date="2017-07" db="EMBL/GenBank/DDBJ databases">
        <title>Paenibacillus herberti R33 genome sequencing and assembly.</title>
        <authorList>
            <person name="Su W."/>
        </authorList>
    </citation>
    <scope>NUCLEOTIDE SEQUENCE [LARGE SCALE GENOMIC DNA]</scope>
    <source>
        <strain evidence="5 6">R33</strain>
    </source>
</reference>
<dbReference type="GO" id="GO:0048027">
    <property type="term" value="F:mRNA 5'-UTR binding"/>
    <property type="evidence" value="ECO:0007669"/>
    <property type="project" value="UniProtKB-UniRule"/>
</dbReference>
<dbReference type="GO" id="GO:0005829">
    <property type="term" value="C:cytosol"/>
    <property type="evidence" value="ECO:0007669"/>
    <property type="project" value="TreeGrafter"/>
</dbReference>
<dbReference type="OrthoDB" id="9809061at2"/>
<dbReference type="InterPro" id="IPR036107">
    <property type="entry name" value="CsrA_sf"/>
</dbReference>
<keyword evidence="4" id="KW-0678">Repressor</keyword>
<dbReference type="GO" id="GO:1902208">
    <property type="term" value="P:regulation of bacterial-type flagellum assembly"/>
    <property type="evidence" value="ECO:0007669"/>
    <property type="project" value="UniProtKB-UniRule"/>
</dbReference>
<comment type="similarity">
    <text evidence="4">Belongs to the CsrA/RsmA family.</text>
</comment>
<dbReference type="GO" id="GO:0045947">
    <property type="term" value="P:negative regulation of translational initiation"/>
    <property type="evidence" value="ECO:0007669"/>
    <property type="project" value="UniProtKB-UniRule"/>
</dbReference>
<dbReference type="SUPFAM" id="SSF117130">
    <property type="entry name" value="CsrA-like"/>
    <property type="match status" value="1"/>
</dbReference>
<evidence type="ECO:0000256" key="2">
    <source>
        <dbReference type="ARBA" id="ARBA00022845"/>
    </source>
</evidence>
<organism evidence="5 6">
    <name type="scientific">Paenibacillus herberti</name>
    <dbReference type="NCBI Taxonomy" id="1619309"/>
    <lineage>
        <taxon>Bacteria</taxon>
        <taxon>Bacillati</taxon>
        <taxon>Bacillota</taxon>
        <taxon>Bacilli</taxon>
        <taxon>Bacillales</taxon>
        <taxon>Paenibacillaceae</taxon>
        <taxon>Paenibacillus</taxon>
    </lineage>
</organism>
<dbReference type="HAMAP" id="MF_00167">
    <property type="entry name" value="CsrA"/>
    <property type="match status" value="1"/>
</dbReference>
<evidence type="ECO:0000256" key="1">
    <source>
        <dbReference type="ARBA" id="ARBA00022490"/>
    </source>
</evidence>
<comment type="subunit">
    <text evidence="4">Homodimer; the beta-strands of each monomer intercalate to form a hydrophobic core, while the alpha-helices form wings that extend away from the core.</text>
</comment>
<keyword evidence="6" id="KW-1185">Reference proteome</keyword>
<dbReference type="InterPro" id="IPR003751">
    <property type="entry name" value="CsrA"/>
</dbReference>
<evidence type="ECO:0000256" key="4">
    <source>
        <dbReference type="HAMAP-Rule" id="MF_00167"/>
    </source>
</evidence>
<dbReference type="Proteomes" id="UP000215145">
    <property type="component" value="Unassembled WGS sequence"/>
</dbReference>
<gene>
    <name evidence="4" type="primary">csrA</name>
    <name evidence="5" type="ORF">CGZ75_14230</name>
</gene>
<evidence type="ECO:0000256" key="3">
    <source>
        <dbReference type="ARBA" id="ARBA00022884"/>
    </source>
</evidence>
<accession>A0A229NWY7</accession>
<dbReference type="Gene3D" id="2.60.40.4380">
    <property type="entry name" value="Translational regulator CsrA"/>
    <property type="match status" value="1"/>
</dbReference>
<dbReference type="GO" id="GO:0044781">
    <property type="term" value="P:bacterial-type flagellum organization"/>
    <property type="evidence" value="ECO:0007669"/>
    <property type="project" value="UniProtKB-KW"/>
</dbReference>
<keyword evidence="4" id="KW-1005">Bacterial flagellum biogenesis</keyword>
<comment type="subcellular location">
    <subcellularLocation>
        <location evidence="4">Cytoplasm</location>
    </subcellularLocation>
</comment>
<comment type="caution">
    <text evidence="5">The sequence shown here is derived from an EMBL/GenBank/DDBJ whole genome shotgun (WGS) entry which is preliminary data.</text>
</comment>
<dbReference type="PANTHER" id="PTHR34984:SF1">
    <property type="entry name" value="CARBON STORAGE REGULATOR"/>
    <property type="match status" value="1"/>
</dbReference>
<dbReference type="GO" id="GO:0006109">
    <property type="term" value="P:regulation of carbohydrate metabolic process"/>
    <property type="evidence" value="ECO:0007669"/>
    <property type="project" value="InterPro"/>
</dbReference>